<gene>
    <name evidence="1" type="ORF">GXP67_30375</name>
</gene>
<dbReference type="Proteomes" id="UP000480178">
    <property type="component" value="Chromosome"/>
</dbReference>
<reference evidence="1 2" key="1">
    <citation type="submission" date="2020-01" db="EMBL/GenBank/DDBJ databases">
        <authorList>
            <person name="Kim M.K."/>
        </authorList>
    </citation>
    <scope>NUCLEOTIDE SEQUENCE [LARGE SCALE GENOMIC DNA]</scope>
    <source>
        <strain evidence="1 2">172606-1</strain>
    </source>
</reference>
<sequence>MKKSGLRLLSFLFIMWMILRFGYVHSKDLNAVDRQSSINFYLQDKIHHHSVNKFRMLNSLEIQSIVNATIIQKNEWICNPQQFPTQIIFCTGVYMNVYPFKLREAIGRQQSGLKEYTGLFEFADFPSMEIYVYNGDLYGETSHGKSILKKLQQKDTFEIVDYQAKLTFNRDSTSNIISVELDAQGFISTGTKRKTTD</sequence>
<accession>A0A6C0GT90</accession>
<dbReference type="KEGG" id="rhoz:GXP67_30375"/>
<organism evidence="1 2">
    <name type="scientific">Rhodocytophaga rosea</name>
    <dbReference type="NCBI Taxonomy" id="2704465"/>
    <lineage>
        <taxon>Bacteria</taxon>
        <taxon>Pseudomonadati</taxon>
        <taxon>Bacteroidota</taxon>
        <taxon>Cytophagia</taxon>
        <taxon>Cytophagales</taxon>
        <taxon>Rhodocytophagaceae</taxon>
        <taxon>Rhodocytophaga</taxon>
    </lineage>
</organism>
<evidence type="ECO:0000313" key="1">
    <source>
        <dbReference type="EMBL" id="QHT70652.1"/>
    </source>
</evidence>
<dbReference type="EMBL" id="CP048222">
    <property type="protein sequence ID" value="QHT70652.1"/>
    <property type="molecule type" value="Genomic_DNA"/>
</dbReference>
<dbReference type="RefSeq" id="WP_162446627.1">
    <property type="nucleotide sequence ID" value="NZ_CP048222.1"/>
</dbReference>
<dbReference type="AlphaFoldDB" id="A0A6C0GT90"/>
<keyword evidence="2" id="KW-1185">Reference proteome</keyword>
<proteinExistence type="predicted"/>
<evidence type="ECO:0000313" key="2">
    <source>
        <dbReference type="Proteomes" id="UP000480178"/>
    </source>
</evidence>
<protein>
    <submittedName>
        <fullName evidence="1">Uncharacterized protein</fullName>
    </submittedName>
</protein>
<name>A0A6C0GT90_9BACT</name>